<feature type="non-terminal residue" evidence="2">
    <location>
        <position position="616"/>
    </location>
</feature>
<gene>
    <name evidence="2" type="ORF">SEPCBS119000_006696</name>
</gene>
<feature type="compositionally biased region" description="Acidic residues" evidence="1">
    <location>
        <begin position="1"/>
        <end position="10"/>
    </location>
</feature>
<feature type="compositionally biased region" description="Acidic residues" evidence="1">
    <location>
        <begin position="25"/>
        <end position="34"/>
    </location>
</feature>
<dbReference type="Proteomes" id="UP001642502">
    <property type="component" value="Unassembled WGS sequence"/>
</dbReference>
<name>A0ABP0E698_9PEZI</name>
<evidence type="ECO:0000256" key="1">
    <source>
        <dbReference type="SAM" id="MobiDB-lite"/>
    </source>
</evidence>
<protein>
    <submittedName>
        <fullName evidence="2">Uncharacterized protein</fullName>
    </submittedName>
</protein>
<proteinExistence type="predicted"/>
<accession>A0ABP0E698</accession>
<organism evidence="2 3">
    <name type="scientific">Sporothrix epigloea</name>
    <dbReference type="NCBI Taxonomy" id="1892477"/>
    <lineage>
        <taxon>Eukaryota</taxon>
        <taxon>Fungi</taxon>
        <taxon>Dikarya</taxon>
        <taxon>Ascomycota</taxon>
        <taxon>Pezizomycotina</taxon>
        <taxon>Sordariomycetes</taxon>
        <taxon>Sordariomycetidae</taxon>
        <taxon>Ophiostomatales</taxon>
        <taxon>Ophiostomataceae</taxon>
        <taxon>Sporothrix</taxon>
    </lineage>
</organism>
<evidence type="ECO:0000313" key="2">
    <source>
        <dbReference type="EMBL" id="CAK7275443.1"/>
    </source>
</evidence>
<dbReference type="EMBL" id="CAWUON010000220">
    <property type="protein sequence ID" value="CAK7275443.1"/>
    <property type="molecule type" value="Genomic_DNA"/>
</dbReference>
<reference evidence="2 3" key="1">
    <citation type="submission" date="2024-01" db="EMBL/GenBank/DDBJ databases">
        <authorList>
            <person name="Allen C."/>
            <person name="Tagirdzhanova G."/>
        </authorList>
    </citation>
    <scope>NUCLEOTIDE SEQUENCE [LARGE SCALE GENOMIC DNA]</scope>
    <source>
        <strain evidence="2 3">CBS 119000</strain>
    </source>
</reference>
<feature type="region of interest" description="Disordered" evidence="1">
    <location>
        <begin position="1"/>
        <end position="106"/>
    </location>
</feature>
<sequence length="616" mass="69712">MEYEDAEDNDSIERALPDLVLPDVESSDYEDGEVDAERQSLLSDSEYGDDEVDTGGRSSPSGSEYQDDEFDAERLSSPSGSEYEDDEVDAGRPSSPASSEYQDDEVDAGRLSVDAHSEYQGNEYAQEELLNGNVENEVAPPLPRRTRLPTAKYETEESRARRELIGLGMNYSARKYGFGWWLPDEFDFIRWRPNDEIAAHVASKATLWPGARSFKRRGGVASVDTGRHAQYLVDQLTEKNEDLLTTPHAVEQWRALLICIVIRQYDLFVWGRVWALSKRTKYWSFRKEAMRLYGPDSPPPYCFEVFRELFLVRGLPELPNILNGSSGKARSALQLIECLFDPIDPGSDQSGKKMTASTSAWMNSPYRALTKHCFDLVKTRSGEAAAKSWLRELHLAVALTHWILPAPTARGIFTICDKAGMRAKENRINWFSSIFTSYTHSGKEVPYGVDHYRDPKNGGSVSLIKRAAGMWNTFEIAIRSKYANEGGRLWTGSASRPHSTYLVLLLALARSSEKSTVGSLTTKADFDSKNTGLSCYTDQDTLYTICETSGRYPKPNTIYDQAEKTLRWVRGPNVVEMEQPPTLLEMEELKRNDNHVLDWFRKRLELLHEKHSQLAP</sequence>
<evidence type="ECO:0000313" key="3">
    <source>
        <dbReference type="Proteomes" id="UP001642502"/>
    </source>
</evidence>
<comment type="caution">
    <text evidence="2">The sequence shown here is derived from an EMBL/GenBank/DDBJ whole genome shotgun (WGS) entry which is preliminary data.</text>
</comment>
<keyword evidence="3" id="KW-1185">Reference proteome</keyword>